<dbReference type="AlphaFoldDB" id="A0A7X2N120"/>
<gene>
    <name evidence="1" type="ORF">FYJ50_00060</name>
</gene>
<name>A0A7X2N120_9FIRM</name>
<sequence length="158" mass="18771">MIFTNLFKISDFEPVDLNERFVVNLYNRCLPTSTTTDYEPSTLIAKPNYFNVVDRLQFDKHKLKKEKKTIMYLMGQLRDVHKHKYLVLDHSILKYDGTQWTQNRDAELALLHLCKACDLIEPFDVGKRGLMSYYHKDIIPTLTPEDKNFKSWYKKQFG</sequence>
<evidence type="ECO:0000313" key="1">
    <source>
        <dbReference type="EMBL" id="MSS00520.1"/>
    </source>
</evidence>
<keyword evidence="2" id="KW-1185">Reference proteome</keyword>
<accession>A0A7X2N120</accession>
<evidence type="ECO:0000313" key="2">
    <source>
        <dbReference type="Proteomes" id="UP000470082"/>
    </source>
</evidence>
<reference evidence="1 2" key="1">
    <citation type="submission" date="2019-08" db="EMBL/GenBank/DDBJ databases">
        <title>In-depth cultivation of the pig gut microbiome towards novel bacterial diversity and tailored functional studies.</title>
        <authorList>
            <person name="Wylensek D."/>
            <person name="Hitch T.C.A."/>
            <person name="Clavel T."/>
        </authorList>
    </citation>
    <scope>NUCLEOTIDE SEQUENCE [LARGE SCALE GENOMIC DNA]</scope>
    <source>
        <strain evidence="1 2">LKV-178-WT-2G</strain>
    </source>
</reference>
<comment type="caution">
    <text evidence="1">The sequence shown here is derived from an EMBL/GenBank/DDBJ whole genome shotgun (WGS) entry which is preliminary data.</text>
</comment>
<organism evidence="1 2">
    <name type="scientific">Floccifex porci</name>
    <dbReference type="NCBI Taxonomy" id="2606629"/>
    <lineage>
        <taxon>Bacteria</taxon>
        <taxon>Bacillati</taxon>
        <taxon>Bacillota</taxon>
        <taxon>Erysipelotrichia</taxon>
        <taxon>Erysipelotrichales</taxon>
        <taxon>Erysipelotrichaceae</taxon>
        <taxon>Floccifex</taxon>
    </lineage>
</organism>
<dbReference type="EMBL" id="VUMM01000001">
    <property type="protein sequence ID" value="MSS00520.1"/>
    <property type="molecule type" value="Genomic_DNA"/>
</dbReference>
<proteinExistence type="predicted"/>
<protein>
    <submittedName>
        <fullName evidence="1">Uncharacterized protein</fullName>
    </submittedName>
</protein>
<dbReference type="Proteomes" id="UP000470082">
    <property type="component" value="Unassembled WGS sequence"/>
</dbReference>
<dbReference type="RefSeq" id="WP_154458995.1">
    <property type="nucleotide sequence ID" value="NZ_JAQYTQ010000009.1"/>
</dbReference>